<comment type="caution">
    <text evidence="3">The sequence shown here is derived from an EMBL/GenBank/DDBJ whole genome shotgun (WGS) entry which is preliminary data.</text>
</comment>
<name>A0A6L2KDN5_TANCI</name>
<dbReference type="Gene3D" id="3.40.850.10">
    <property type="entry name" value="Kinesin motor domain"/>
    <property type="match status" value="1"/>
</dbReference>
<dbReference type="GO" id="GO:0016020">
    <property type="term" value="C:membrane"/>
    <property type="evidence" value="ECO:0007669"/>
    <property type="project" value="TreeGrafter"/>
</dbReference>
<reference evidence="3" key="1">
    <citation type="journal article" date="2019" name="Sci. Rep.">
        <title>Draft genome of Tanacetum cinerariifolium, the natural source of mosquito coil.</title>
        <authorList>
            <person name="Yamashiro T."/>
            <person name="Shiraishi A."/>
            <person name="Satake H."/>
            <person name="Nakayama K."/>
        </authorList>
    </citation>
    <scope>NUCLEOTIDE SEQUENCE</scope>
</reference>
<dbReference type="PRINTS" id="PR00380">
    <property type="entry name" value="KINESINHEAVY"/>
</dbReference>
<dbReference type="GO" id="GO:0008324">
    <property type="term" value="F:monoatomic cation transmembrane transporter activity"/>
    <property type="evidence" value="ECO:0007669"/>
    <property type="project" value="TreeGrafter"/>
</dbReference>
<protein>
    <submittedName>
        <fullName evidence="3">Cation efflux family protein</fullName>
    </submittedName>
</protein>
<dbReference type="GO" id="GO:0003777">
    <property type="term" value="F:microtubule motor activity"/>
    <property type="evidence" value="ECO:0007669"/>
    <property type="project" value="InterPro"/>
</dbReference>
<organism evidence="3">
    <name type="scientific">Tanacetum cinerariifolium</name>
    <name type="common">Dalmatian daisy</name>
    <name type="synonym">Chrysanthemum cinerariifolium</name>
    <dbReference type="NCBI Taxonomy" id="118510"/>
    <lineage>
        <taxon>Eukaryota</taxon>
        <taxon>Viridiplantae</taxon>
        <taxon>Streptophyta</taxon>
        <taxon>Embryophyta</taxon>
        <taxon>Tracheophyta</taxon>
        <taxon>Spermatophyta</taxon>
        <taxon>Magnoliopsida</taxon>
        <taxon>eudicotyledons</taxon>
        <taxon>Gunneridae</taxon>
        <taxon>Pentapetalae</taxon>
        <taxon>asterids</taxon>
        <taxon>campanulids</taxon>
        <taxon>Asterales</taxon>
        <taxon>Asteraceae</taxon>
        <taxon>Asteroideae</taxon>
        <taxon>Anthemideae</taxon>
        <taxon>Anthemidinae</taxon>
        <taxon>Tanacetum</taxon>
    </lineage>
</organism>
<evidence type="ECO:0000256" key="1">
    <source>
        <dbReference type="ARBA" id="ARBA00022448"/>
    </source>
</evidence>
<keyword evidence="1" id="KW-0813">Transport</keyword>
<dbReference type="PANTHER" id="PTHR43840:SF2">
    <property type="entry name" value="METAL TOLERANCE PROTEIN 9"/>
    <property type="match status" value="1"/>
</dbReference>
<proteinExistence type="predicted"/>
<evidence type="ECO:0000313" key="3">
    <source>
        <dbReference type="EMBL" id="GEU45974.1"/>
    </source>
</evidence>
<dbReference type="GO" id="GO:0008017">
    <property type="term" value="F:microtubule binding"/>
    <property type="evidence" value="ECO:0007669"/>
    <property type="project" value="InterPro"/>
</dbReference>
<keyword evidence="2" id="KW-0505">Motor protein</keyword>
<sequence>MKEIQKVEKRRIFKSTFCNERSSKSHCMIILDVPTVGGCLMLVDMAGFENIEQAGQTRFAAKMQIAVYTISTWSRTIIEKMKQLIGRSAPSDFLAKLTYLIWIHHEIIKHIDMVRAYTFGSHYFMEVYIVLSGGYVAQQSS</sequence>
<dbReference type="InterPro" id="IPR050291">
    <property type="entry name" value="CDF_Transporter"/>
</dbReference>
<dbReference type="GO" id="GO:0005524">
    <property type="term" value="F:ATP binding"/>
    <property type="evidence" value="ECO:0007669"/>
    <property type="project" value="InterPro"/>
</dbReference>
<dbReference type="AlphaFoldDB" id="A0A6L2KDN5"/>
<dbReference type="PANTHER" id="PTHR43840">
    <property type="entry name" value="MITOCHONDRIAL METAL TRANSPORTER 1-RELATED"/>
    <property type="match status" value="1"/>
</dbReference>
<dbReference type="InterPro" id="IPR001752">
    <property type="entry name" value="Kinesin_motor_dom"/>
</dbReference>
<dbReference type="InterPro" id="IPR036961">
    <property type="entry name" value="Kinesin_motor_dom_sf"/>
</dbReference>
<dbReference type="InterPro" id="IPR027417">
    <property type="entry name" value="P-loop_NTPase"/>
</dbReference>
<accession>A0A6L2KDN5</accession>
<evidence type="ECO:0000256" key="2">
    <source>
        <dbReference type="ARBA" id="ARBA00023175"/>
    </source>
</evidence>
<dbReference type="EMBL" id="BKCJ010002060">
    <property type="protein sequence ID" value="GEU45974.1"/>
    <property type="molecule type" value="Genomic_DNA"/>
</dbReference>
<dbReference type="SUPFAM" id="SSF52540">
    <property type="entry name" value="P-loop containing nucleoside triphosphate hydrolases"/>
    <property type="match status" value="1"/>
</dbReference>
<gene>
    <name evidence="3" type="ORF">Tci_017952</name>
</gene>
<dbReference type="GO" id="GO:0007018">
    <property type="term" value="P:microtubule-based movement"/>
    <property type="evidence" value="ECO:0007669"/>
    <property type="project" value="InterPro"/>
</dbReference>